<dbReference type="Pfam" id="PF01909">
    <property type="entry name" value="NTP_transf_2"/>
    <property type="match status" value="1"/>
</dbReference>
<dbReference type="PANTHER" id="PTHR33571:SF14">
    <property type="entry name" value="PROTEIN ADENYLYLTRANSFERASE MJ0435-RELATED"/>
    <property type="match status" value="1"/>
</dbReference>
<reference evidence="11 12" key="1">
    <citation type="submission" date="2023-10" db="EMBL/GenBank/DDBJ databases">
        <title>Novel methanotroph of the genus Methylocapsa from a subarctic wetland.</title>
        <authorList>
            <person name="Belova S.E."/>
            <person name="Oshkin I.Y."/>
            <person name="Miroshnikov K."/>
            <person name="Dedysh S.N."/>
        </authorList>
    </citation>
    <scope>NUCLEOTIDE SEQUENCE [LARGE SCALE GENOMIC DNA]</scope>
    <source>
        <strain evidence="11 12">RX1</strain>
    </source>
</reference>
<dbReference type="RefSeq" id="WP_407339117.1">
    <property type="nucleotide sequence ID" value="NZ_CP136862.1"/>
</dbReference>
<feature type="domain" description="Polymerase nucleotidyl transferase" evidence="10">
    <location>
        <begin position="17"/>
        <end position="95"/>
    </location>
</feature>
<dbReference type="SUPFAM" id="SSF81301">
    <property type="entry name" value="Nucleotidyltransferase"/>
    <property type="match status" value="1"/>
</dbReference>
<keyword evidence="5" id="KW-0479">Metal-binding</keyword>
<dbReference type="InterPro" id="IPR002934">
    <property type="entry name" value="Polymerase_NTP_transf_dom"/>
</dbReference>
<accession>A0ABZ0HSN5</accession>
<sequence length="98" mass="10972">MKRAEIIAKLKSAEPELRAHGVGALYLFGSHARDEAQEESDVDVFVDPASDDFYDLDHFIGAHEALDQACGRRVDYGTRGGLVKFYRPTIESEAIRIF</sequence>
<evidence type="ECO:0000256" key="3">
    <source>
        <dbReference type="ARBA" id="ARBA00022679"/>
    </source>
</evidence>
<evidence type="ECO:0000256" key="4">
    <source>
        <dbReference type="ARBA" id="ARBA00022695"/>
    </source>
</evidence>
<dbReference type="Gene3D" id="3.30.460.10">
    <property type="entry name" value="Beta Polymerase, domain 2"/>
    <property type="match status" value="1"/>
</dbReference>
<comment type="similarity">
    <text evidence="9">Belongs to the MntA antitoxin family.</text>
</comment>
<evidence type="ECO:0000313" key="11">
    <source>
        <dbReference type="EMBL" id="WOJ89673.1"/>
    </source>
</evidence>
<evidence type="ECO:0000256" key="7">
    <source>
        <dbReference type="ARBA" id="ARBA00022840"/>
    </source>
</evidence>
<name>A0ABZ0HSN5_9HYPH</name>
<evidence type="ECO:0000313" key="12">
    <source>
        <dbReference type="Proteomes" id="UP001626536"/>
    </source>
</evidence>
<organism evidence="11 12">
    <name type="scientific">Methylocapsa polymorpha</name>
    <dbReference type="NCBI Taxonomy" id="3080828"/>
    <lineage>
        <taxon>Bacteria</taxon>
        <taxon>Pseudomonadati</taxon>
        <taxon>Pseudomonadota</taxon>
        <taxon>Alphaproteobacteria</taxon>
        <taxon>Hyphomicrobiales</taxon>
        <taxon>Beijerinckiaceae</taxon>
        <taxon>Methylocapsa</taxon>
    </lineage>
</organism>
<dbReference type="InterPro" id="IPR043519">
    <property type="entry name" value="NT_sf"/>
</dbReference>
<dbReference type="EMBL" id="CP136862">
    <property type="protein sequence ID" value="WOJ89673.1"/>
    <property type="molecule type" value="Genomic_DNA"/>
</dbReference>
<comment type="cofactor">
    <cofactor evidence="1">
        <name>Mg(2+)</name>
        <dbReference type="ChEBI" id="CHEBI:18420"/>
    </cofactor>
</comment>
<evidence type="ECO:0000256" key="1">
    <source>
        <dbReference type="ARBA" id="ARBA00001946"/>
    </source>
</evidence>
<evidence type="ECO:0000256" key="2">
    <source>
        <dbReference type="ARBA" id="ARBA00022649"/>
    </source>
</evidence>
<keyword evidence="8" id="KW-0460">Magnesium</keyword>
<evidence type="ECO:0000259" key="10">
    <source>
        <dbReference type="Pfam" id="PF01909"/>
    </source>
</evidence>
<dbReference type="CDD" id="cd05403">
    <property type="entry name" value="NT_KNTase_like"/>
    <property type="match status" value="1"/>
</dbReference>
<proteinExistence type="inferred from homology"/>
<protein>
    <submittedName>
        <fullName evidence="11">Nucleotidyltransferase domain-containing protein</fullName>
    </submittedName>
</protein>
<evidence type="ECO:0000256" key="6">
    <source>
        <dbReference type="ARBA" id="ARBA00022741"/>
    </source>
</evidence>
<gene>
    <name evidence="11" type="ORF">RZS28_18125</name>
</gene>
<keyword evidence="3" id="KW-0808">Transferase</keyword>
<keyword evidence="12" id="KW-1185">Reference proteome</keyword>
<evidence type="ECO:0000256" key="9">
    <source>
        <dbReference type="ARBA" id="ARBA00038276"/>
    </source>
</evidence>
<dbReference type="Proteomes" id="UP001626536">
    <property type="component" value="Chromosome"/>
</dbReference>
<dbReference type="PANTHER" id="PTHR33571">
    <property type="entry name" value="SSL8005 PROTEIN"/>
    <property type="match status" value="1"/>
</dbReference>
<evidence type="ECO:0000256" key="8">
    <source>
        <dbReference type="ARBA" id="ARBA00022842"/>
    </source>
</evidence>
<keyword evidence="7" id="KW-0067">ATP-binding</keyword>
<evidence type="ECO:0000256" key="5">
    <source>
        <dbReference type="ARBA" id="ARBA00022723"/>
    </source>
</evidence>
<keyword evidence="6" id="KW-0547">Nucleotide-binding</keyword>
<keyword evidence="4" id="KW-0548">Nucleotidyltransferase</keyword>
<keyword evidence="2" id="KW-1277">Toxin-antitoxin system</keyword>
<dbReference type="InterPro" id="IPR052038">
    <property type="entry name" value="Type-VII_TA_antitoxin"/>
</dbReference>